<reference evidence="4" key="1">
    <citation type="submission" date="2020-05" db="UniProtKB">
        <authorList>
            <consortium name="EnsemblMetazoa"/>
        </authorList>
    </citation>
    <scope>IDENTIFICATION</scope>
    <source>
        <strain evidence="4">BB02</strain>
    </source>
</reference>
<proteinExistence type="predicted"/>
<protein>
    <submittedName>
        <fullName evidence="4">Uncharacterized protein</fullName>
    </submittedName>
</protein>
<dbReference type="SMART" id="SM00248">
    <property type="entry name" value="ANK"/>
    <property type="match status" value="5"/>
</dbReference>
<name>A0A2C9LY95_BIOGL</name>
<dbReference type="InterPro" id="IPR036770">
    <property type="entry name" value="Ankyrin_rpt-contain_sf"/>
</dbReference>
<evidence type="ECO:0000313" key="5">
    <source>
        <dbReference type="Proteomes" id="UP000076420"/>
    </source>
</evidence>
<dbReference type="SUPFAM" id="SSF48403">
    <property type="entry name" value="Ankyrin repeat"/>
    <property type="match status" value="1"/>
</dbReference>
<dbReference type="VEuPathDB" id="VectorBase:BGLAX_045318"/>
<keyword evidence="1" id="KW-0677">Repeat</keyword>
<evidence type="ECO:0000256" key="2">
    <source>
        <dbReference type="ARBA" id="ARBA00023043"/>
    </source>
</evidence>
<dbReference type="PRINTS" id="PR01415">
    <property type="entry name" value="ANKYRIN"/>
</dbReference>
<dbReference type="InterPro" id="IPR002110">
    <property type="entry name" value="Ankyrin_rpt"/>
</dbReference>
<dbReference type="AlphaFoldDB" id="A0A2C9LY95"/>
<dbReference type="KEGG" id="bgt:106058005"/>
<dbReference type="PROSITE" id="PS50297">
    <property type="entry name" value="ANK_REP_REGION"/>
    <property type="match status" value="2"/>
</dbReference>
<feature type="repeat" description="ANK" evidence="3">
    <location>
        <begin position="106"/>
        <end position="138"/>
    </location>
</feature>
<organism evidence="4 5">
    <name type="scientific">Biomphalaria glabrata</name>
    <name type="common">Bloodfluke planorb</name>
    <name type="synonym">Freshwater snail</name>
    <dbReference type="NCBI Taxonomy" id="6526"/>
    <lineage>
        <taxon>Eukaryota</taxon>
        <taxon>Metazoa</taxon>
        <taxon>Spiralia</taxon>
        <taxon>Lophotrochozoa</taxon>
        <taxon>Mollusca</taxon>
        <taxon>Gastropoda</taxon>
        <taxon>Heterobranchia</taxon>
        <taxon>Euthyneura</taxon>
        <taxon>Panpulmonata</taxon>
        <taxon>Hygrophila</taxon>
        <taxon>Lymnaeoidea</taxon>
        <taxon>Planorbidae</taxon>
        <taxon>Biomphalaria</taxon>
    </lineage>
</organism>
<dbReference type="EnsemblMetazoa" id="BGLB036254-RA">
    <property type="protein sequence ID" value="BGLB036254-PA"/>
    <property type="gene ID" value="BGLB036254"/>
</dbReference>
<dbReference type="Gene3D" id="1.25.40.20">
    <property type="entry name" value="Ankyrin repeat-containing domain"/>
    <property type="match status" value="2"/>
</dbReference>
<feature type="repeat" description="ANK" evidence="3">
    <location>
        <begin position="32"/>
        <end position="64"/>
    </location>
</feature>
<dbReference type="PROSITE" id="PS50088">
    <property type="entry name" value="ANK_REPEAT"/>
    <property type="match status" value="3"/>
</dbReference>
<dbReference type="Proteomes" id="UP000076420">
    <property type="component" value="Unassembled WGS sequence"/>
</dbReference>
<sequence>MIALHYATWQGVPQSVQILLQKGSPVNEQALNGETPLHLACQHGHMEVATLLLNQHADPTICNKELKTSLDLACEFGRTRIVELLLRSNLCQKLLEDSPTDTLDNSRTTCLHLASRGGHLDIIKLLLQAGMNINRSTLKGTCLHEAALACRTDTVKLLLDCGVDVNKPDSYDQTALDIVTKFTSGHAGKELKHILKGQFAETQLHTRLYCFSP</sequence>
<evidence type="ECO:0000313" key="4">
    <source>
        <dbReference type="EnsemblMetazoa" id="BGLB036254-PA"/>
    </source>
</evidence>
<dbReference type="PANTHER" id="PTHR24174">
    <property type="entry name" value="ANKYRIN REPEAT AND STERILE ALPHA MOTIF DOMAIN-CONTAINING PROTEIN 1"/>
    <property type="match status" value="1"/>
</dbReference>
<feature type="repeat" description="ANK" evidence="3">
    <location>
        <begin position="138"/>
        <end position="170"/>
    </location>
</feature>
<accession>A0A2C9LY95</accession>
<dbReference type="Pfam" id="PF12796">
    <property type="entry name" value="Ank_2"/>
    <property type="match status" value="2"/>
</dbReference>
<keyword evidence="2 3" id="KW-0040">ANK repeat</keyword>
<dbReference type="InterPro" id="IPR033635">
    <property type="entry name" value="ANKS1/Caskin"/>
</dbReference>
<dbReference type="VEuPathDB" id="VectorBase:BGLB036254"/>
<evidence type="ECO:0000256" key="3">
    <source>
        <dbReference type="PROSITE-ProRule" id="PRU00023"/>
    </source>
</evidence>
<evidence type="ECO:0000256" key="1">
    <source>
        <dbReference type="ARBA" id="ARBA00022737"/>
    </source>
</evidence>
<gene>
    <name evidence="4" type="primary">106058005</name>
</gene>
<dbReference type="STRING" id="6526.A0A2C9LY95"/>
<dbReference type="PANTHER" id="PTHR24174:SF16">
    <property type="entry name" value="CASKIN-2"/>
    <property type="match status" value="1"/>
</dbReference>